<gene>
    <name evidence="1" type="ORF">ACFFUT_16650</name>
</gene>
<sequence>MPHSAAGQTPSLQDLAFEDWLEALDEVAEERGYFQPVGPNHSALFTDRDPVLLVTFETVETIRNECEKALPLGFDLVEGKDWSQLCLMAHSASWFRDKAVYAYFDRLIDDGFFEDFDKVVFYGEGMCGYAAASFSVAAPGATVIVVQPQATLDPRITEWDRRYPEMRREDFKNRYGYAPDMIEAAEKAFVVYDPVEALDAMHAALFNRSHVSKLRCPCFGRKIGRDLRNMGILLPLIEQAFEDTLSEQSFYKLFRARREYFPYLRHLVDRLEDNDHLRFAAAACRHAIIHTGASLESRLSAIEKSMSEEA</sequence>
<evidence type="ECO:0000313" key="1">
    <source>
        <dbReference type="EMBL" id="MFB9233424.1"/>
    </source>
</evidence>
<protein>
    <submittedName>
        <fullName evidence="1">Phosphoadenosine phosphosulfate reductase</fullName>
    </submittedName>
</protein>
<evidence type="ECO:0000313" key="2">
    <source>
        <dbReference type="Proteomes" id="UP001589683"/>
    </source>
</evidence>
<dbReference type="RefSeq" id="WP_213888341.1">
    <property type="nucleotide sequence ID" value="NZ_JAGFNU010000003.1"/>
</dbReference>
<dbReference type="Proteomes" id="UP001589683">
    <property type="component" value="Unassembled WGS sequence"/>
</dbReference>
<name>A0ABV5JJ58_9RHOB</name>
<comment type="caution">
    <text evidence="1">The sequence shown here is derived from an EMBL/GenBank/DDBJ whole genome shotgun (WGS) entry which is preliminary data.</text>
</comment>
<dbReference type="EMBL" id="JBHMEA010000049">
    <property type="protein sequence ID" value="MFB9233424.1"/>
    <property type="molecule type" value="Genomic_DNA"/>
</dbReference>
<organism evidence="1 2">
    <name type="scientific">Pseudohalocynthiibacter aestuariivivens</name>
    <dbReference type="NCBI Taxonomy" id="1591409"/>
    <lineage>
        <taxon>Bacteria</taxon>
        <taxon>Pseudomonadati</taxon>
        <taxon>Pseudomonadota</taxon>
        <taxon>Alphaproteobacteria</taxon>
        <taxon>Rhodobacterales</taxon>
        <taxon>Paracoccaceae</taxon>
        <taxon>Pseudohalocynthiibacter</taxon>
    </lineage>
</organism>
<accession>A0ABV5JJ58</accession>
<proteinExistence type="predicted"/>
<keyword evidence="2" id="KW-1185">Reference proteome</keyword>
<reference evidence="1 2" key="1">
    <citation type="submission" date="2024-09" db="EMBL/GenBank/DDBJ databases">
        <authorList>
            <person name="Sun Q."/>
            <person name="Mori K."/>
        </authorList>
    </citation>
    <scope>NUCLEOTIDE SEQUENCE [LARGE SCALE GENOMIC DNA]</scope>
    <source>
        <strain evidence="1 2">CECT 8726</strain>
    </source>
</reference>